<dbReference type="Proteomes" id="UP001221686">
    <property type="component" value="Unassembled WGS sequence"/>
</dbReference>
<proteinExistence type="predicted"/>
<name>A0ABT5E7C7_9BACT</name>
<organism evidence="1 2">
    <name type="scientific">Nannocystis bainbridge</name>
    <dbReference type="NCBI Taxonomy" id="2995303"/>
    <lineage>
        <taxon>Bacteria</taxon>
        <taxon>Pseudomonadati</taxon>
        <taxon>Myxococcota</taxon>
        <taxon>Polyangia</taxon>
        <taxon>Nannocystales</taxon>
        <taxon>Nannocystaceae</taxon>
        <taxon>Nannocystis</taxon>
    </lineage>
</organism>
<protein>
    <submittedName>
        <fullName evidence="1">Uncharacterized protein</fullName>
    </submittedName>
</protein>
<sequence>MCWPHAAVRVPRARSAMLRGPFNVYVDEAGNQSLKPAVSGGGGPPRSLLQSLESNIRIVIARSAIEYVSGYFADLTAAGNDDDIYIPAPITGALTSIRIVAGFQPSANMPIQAAIGGTNVTDGLVTILSTDGAGTVRSASPTGQNAVTAGTTAIRLRHNATNTVAGHAWVVLGFSHG</sequence>
<evidence type="ECO:0000313" key="1">
    <source>
        <dbReference type="EMBL" id="MDC0720676.1"/>
    </source>
</evidence>
<keyword evidence="2" id="KW-1185">Reference proteome</keyword>
<accession>A0ABT5E7C7</accession>
<dbReference type="RefSeq" id="WP_272089185.1">
    <property type="nucleotide sequence ID" value="NZ_JAQNDL010000003.1"/>
</dbReference>
<comment type="caution">
    <text evidence="1">The sequence shown here is derived from an EMBL/GenBank/DDBJ whole genome shotgun (WGS) entry which is preliminary data.</text>
</comment>
<dbReference type="EMBL" id="JAQNDL010000003">
    <property type="protein sequence ID" value="MDC0720676.1"/>
    <property type="molecule type" value="Genomic_DNA"/>
</dbReference>
<gene>
    <name evidence="1" type="ORF">POL25_27475</name>
</gene>
<reference evidence="1 2" key="1">
    <citation type="submission" date="2022-11" db="EMBL/GenBank/DDBJ databases">
        <title>Minimal conservation of predation-associated metabolite biosynthetic gene clusters underscores biosynthetic potential of Myxococcota including descriptions for ten novel species: Archangium lansinium sp. nov., Myxococcus landrumus sp. nov., Nannocystis bai.</title>
        <authorList>
            <person name="Ahearne A."/>
            <person name="Stevens C."/>
            <person name="Dowd S."/>
        </authorList>
    </citation>
    <scope>NUCLEOTIDE SEQUENCE [LARGE SCALE GENOMIC DNA]</scope>
    <source>
        <strain evidence="1 2">BB15-2</strain>
    </source>
</reference>
<evidence type="ECO:0000313" key="2">
    <source>
        <dbReference type="Proteomes" id="UP001221686"/>
    </source>
</evidence>